<dbReference type="PANTHER" id="PTHR11614">
    <property type="entry name" value="PHOSPHOLIPASE-RELATED"/>
    <property type="match status" value="1"/>
</dbReference>
<dbReference type="InterPro" id="IPR022742">
    <property type="entry name" value="Hydrolase_4"/>
</dbReference>
<dbReference type="InterPro" id="IPR029058">
    <property type="entry name" value="AB_hydrolase_fold"/>
</dbReference>
<dbReference type="InterPro" id="IPR051044">
    <property type="entry name" value="MAG_DAG_Lipase"/>
</dbReference>
<proteinExistence type="predicted"/>
<dbReference type="SUPFAM" id="SSF53474">
    <property type="entry name" value="alpha/beta-Hydrolases"/>
    <property type="match status" value="1"/>
</dbReference>
<dbReference type="Pfam" id="PF12146">
    <property type="entry name" value="Hydrolase_4"/>
    <property type="match status" value="1"/>
</dbReference>
<accession>A0AAN0K677</accession>
<evidence type="ECO:0000313" key="2">
    <source>
        <dbReference type="EMBL" id="BEH01488.1"/>
    </source>
</evidence>
<keyword evidence="3" id="KW-1185">Reference proteome</keyword>
<name>A0AAN0K677_9ACTN</name>
<keyword evidence="2" id="KW-0378">Hydrolase</keyword>
<sequence>MWTDDRLLPGYRACAWQVADAAAVDGEPDEPLTATLVRRNEPEHDRALLYVHGWNDYFFQTHLADYWNRRGFDFYAIDLRRYGRNLRPGLFAGYITSLDDYVSELDEAYRLIGEDGHDLITLMGHSTGGLIASLWAAQTDRPVNGVVLNSPWLDMSGSDLMLRAKRPLLETAAAFKPTSGIPVSESALYAESISSSMKGEWDYDLDYKSNKGFIPRLGWVKAILAGQAKVAAGLAIECPVLMMISARSDLNATEWDESLKSVDLVLAVDKLAPLAWRLGPVVTLIRIEGGLHDLTLSPQPVRDEVFAEITRWMKVYVR</sequence>
<feature type="domain" description="Serine aminopeptidase S33" evidence="1">
    <location>
        <begin position="43"/>
        <end position="247"/>
    </location>
</feature>
<organism evidence="2 3">
    <name type="scientific">Brooklawnia propionicigenes</name>
    <dbReference type="NCBI Taxonomy" id="3041175"/>
    <lineage>
        <taxon>Bacteria</taxon>
        <taxon>Bacillati</taxon>
        <taxon>Actinomycetota</taxon>
        <taxon>Actinomycetes</taxon>
        <taxon>Propionibacteriales</taxon>
        <taxon>Propionibacteriaceae</taxon>
        <taxon>Brooklawnia</taxon>
    </lineage>
</organism>
<dbReference type="GO" id="GO:0016787">
    <property type="term" value="F:hydrolase activity"/>
    <property type="evidence" value="ECO:0007669"/>
    <property type="project" value="UniProtKB-KW"/>
</dbReference>
<protein>
    <submittedName>
        <fullName evidence="2">Alpha/beta hydrolase</fullName>
    </submittedName>
</protein>
<dbReference type="EMBL" id="AP028056">
    <property type="protein sequence ID" value="BEH01488.1"/>
    <property type="molecule type" value="Genomic_DNA"/>
</dbReference>
<dbReference type="AlphaFoldDB" id="A0AAN0K677"/>
<dbReference type="KEGG" id="broo:brsh051_07690"/>
<evidence type="ECO:0000313" key="3">
    <source>
        <dbReference type="Proteomes" id="UP001431656"/>
    </source>
</evidence>
<reference evidence="2" key="1">
    <citation type="journal article" date="2024" name="Int. J. Syst. Evol. Microbiol.">
        <title>Brooklawnia propionicigenes sp. nov., a facultatively anaerobic, propionate-producing bacterium isolated from a methanogenic reactor treating waste from cattle farms.</title>
        <authorList>
            <person name="Akita Y."/>
            <person name="Ueki A."/>
            <person name="Tonouchi A."/>
            <person name="Sugawara Y."/>
            <person name="Honma S."/>
            <person name="Kaku N."/>
            <person name="Ueki K."/>
        </authorList>
    </citation>
    <scope>NUCLEOTIDE SEQUENCE</scope>
    <source>
        <strain evidence="2">SH051</strain>
    </source>
</reference>
<evidence type="ECO:0000259" key="1">
    <source>
        <dbReference type="Pfam" id="PF12146"/>
    </source>
</evidence>
<dbReference type="RefSeq" id="WP_286267749.1">
    <property type="nucleotide sequence ID" value="NZ_AP028056.1"/>
</dbReference>
<dbReference type="Gene3D" id="3.40.50.1820">
    <property type="entry name" value="alpha/beta hydrolase"/>
    <property type="match status" value="1"/>
</dbReference>
<gene>
    <name evidence="2" type="ORF">brsh051_07690</name>
</gene>
<dbReference type="Proteomes" id="UP001431656">
    <property type="component" value="Chromosome"/>
</dbReference>